<comment type="similarity">
    <text evidence="3 13">Belongs to the cytochrome P450 family.</text>
</comment>
<dbReference type="GO" id="GO:0005506">
    <property type="term" value="F:iron ion binding"/>
    <property type="evidence" value="ECO:0007669"/>
    <property type="project" value="InterPro"/>
</dbReference>
<organism evidence="14">
    <name type="scientific">Physcomitrium patens</name>
    <name type="common">Spreading-leaved earth moss</name>
    <name type="synonym">Physcomitrella patens</name>
    <dbReference type="NCBI Taxonomy" id="3218"/>
    <lineage>
        <taxon>Eukaryota</taxon>
        <taxon>Viridiplantae</taxon>
        <taxon>Streptophyta</taxon>
        <taxon>Embryophyta</taxon>
        <taxon>Bryophyta</taxon>
        <taxon>Bryophytina</taxon>
        <taxon>Bryopsida</taxon>
        <taxon>Funariidae</taxon>
        <taxon>Funariales</taxon>
        <taxon>Funariaceae</taxon>
        <taxon>Physcomitrium</taxon>
    </lineage>
</organism>
<dbReference type="RefSeq" id="XP_024365375.1">
    <property type="nucleotide sequence ID" value="XM_024509607.2"/>
</dbReference>
<dbReference type="GO" id="GO:0020037">
    <property type="term" value="F:heme binding"/>
    <property type="evidence" value="ECO:0007669"/>
    <property type="project" value="InterPro"/>
</dbReference>
<keyword evidence="8 13" id="KW-0503">Monooxygenase</keyword>
<dbReference type="PANTHER" id="PTHR47948:SF4">
    <property type="entry name" value="TRANS-CINNAMATE 4-MONOOXYGENASE"/>
    <property type="match status" value="1"/>
</dbReference>
<keyword evidence="4 12" id="KW-0349">Heme</keyword>
<evidence type="ECO:0000256" key="7">
    <source>
        <dbReference type="ARBA" id="ARBA00023004"/>
    </source>
</evidence>
<sequence length="542" mass="60915">MGAGWKEAMALGLAGAGVARVLAISEDVVDNAAVSSFVKQFMNLEGAVQALLVAVLLGLLIAKLRAPKLNLPPGPVALPIVGNWLQVGDDLNHRNLAEMSQKYGDVFLLKMGQRNLVVVSSPEVAKEVLHTQSVEFGSRTRNVVFDIFTGNGQDMVFTVYGDHWRRMRRIMTVPFFTNKVVQQSRGAWEDEALRVIQDLKAKPEASTTGVVIRKRLQLMMYNIMYRLMFDSRFESEEDPLFLKLKALNGERSRLAQSFEYNYGDFIPVLRPLLRGYLKVCQEIKDRRLALFKEHFLDERKKLLSTLGPRPDGEKAAIDLILEAQKRGEINEENVLYIVENINVAAIETTLWSIEWGVAELVNNPEMQTRIREELDSTLGKGNLITEPDTYNNKLPYLSAFVKEVMRLHMAIPLLVPHMNLHQAKLAGYDIPAESKILVNAWWIANNPNHWDQPEKFIPERFLDGKIEAKGDDFRFLPFGSGRRSCPGIIIAMPLLSIVLGRLVQSLELLPPPGTKKVDVSEKGGQFSLHIATHSTVVCKPIA</sequence>
<dbReference type="Gene3D" id="1.10.630.10">
    <property type="entry name" value="Cytochrome P450"/>
    <property type="match status" value="1"/>
</dbReference>
<protein>
    <recommendedName>
        <fullName evidence="10">trans-cinnamate 4-monooxygenase</fullName>
        <ecNumber evidence="10">1.14.14.91</ecNumber>
    </recommendedName>
</protein>
<proteinExistence type="inferred from homology"/>
<evidence type="ECO:0000256" key="1">
    <source>
        <dbReference type="ARBA" id="ARBA00001971"/>
    </source>
</evidence>
<keyword evidence="16" id="KW-1185">Reference proteome</keyword>
<dbReference type="GeneID" id="112277388"/>
<dbReference type="SUPFAM" id="SSF48264">
    <property type="entry name" value="Cytochrome P450"/>
    <property type="match status" value="1"/>
</dbReference>
<dbReference type="InterPro" id="IPR036396">
    <property type="entry name" value="Cyt_P450_sf"/>
</dbReference>
<dbReference type="InterPro" id="IPR017972">
    <property type="entry name" value="Cyt_P450_CS"/>
</dbReference>
<dbReference type="GO" id="GO:0009808">
    <property type="term" value="P:lignin metabolic process"/>
    <property type="evidence" value="ECO:0007669"/>
    <property type="project" value="UniProtKB-ARBA"/>
</dbReference>
<gene>
    <name evidence="15" type="primary">LOC112277388</name>
    <name evidence="14" type="ORF">PHYPA_029802</name>
</gene>
<reference evidence="14 16" key="1">
    <citation type="journal article" date="2008" name="Science">
        <title>The Physcomitrella genome reveals evolutionary insights into the conquest of land by plants.</title>
        <authorList>
            <person name="Rensing S."/>
            <person name="Lang D."/>
            <person name="Zimmer A."/>
            <person name="Terry A."/>
            <person name="Salamov A."/>
            <person name="Shapiro H."/>
            <person name="Nishiyama T."/>
            <person name="Perroud P.-F."/>
            <person name="Lindquist E."/>
            <person name="Kamisugi Y."/>
            <person name="Tanahashi T."/>
            <person name="Sakakibara K."/>
            <person name="Fujita T."/>
            <person name="Oishi K."/>
            <person name="Shin-I T."/>
            <person name="Kuroki Y."/>
            <person name="Toyoda A."/>
            <person name="Suzuki Y."/>
            <person name="Hashimoto A."/>
            <person name="Yamaguchi K."/>
            <person name="Sugano A."/>
            <person name="Kohara Y."/>
            <person name="Fujiyama A."/>
            <person name="Anterola A."/>
            <person name="Aoki S."/>
            <person name="Ashton N."/>
            <person name="Barbazuk W.B."/>
            <person name="Barker E."/>
            <person name="Bennetzen J."/>
            <person name="Bezanilla M."/>
            <person name="Blankenship R."/>
            <person name="Cho S.H."/>
            <person name="Dutcher S."/>
            <person name="Estelle M."/>
            <person name="Fawcett J.A."/>
            <person name="Gundlach H."/>
            <person name="Hanada K."/>
            <person name="Heyl A."/>
            <person name="Hicks K.A."/>
            <person name="Hugh J."/>
            <person name="Lohr M."/>
            <person name="Mayer K."/>
            <person name="Melkozernov A."/>
            <person name="Murata T."/>
            <person name="Nelson D."/>
            <person name="Pils B."/>
            <person name="Prigge M."/>
            <person name="Reiss B."/>
            <person name="Renner T."/>
            <person name="Rombauts S."/>
            <person name="Rushton P."/>
            <person name="Sanderfoot A."/>
            <person name="Schween G."/>
            <person name="Shiu S.-H."/>
            <person name="Stueber K."/>
            <person name="Theodoulou F.L."/>
            <person name="Tu H."/>
            <person name="Van de Peer Y."/>
            <person name="Verrier P.J."/>
            <person name="Waters E."/>
            <person name="Wood A."/>
            <person name="Yang L."/>
            <person name="Cove D."/>
            <person name="Cuming A."/>
            <person name="Hasebe M."/>
            <person name="Lucas S."/>
            <person name="Mishler D.B."/>
            <person name="Reski R."/>
            <person name="Grigoriev I."/>
            <person name="Quatrano R.S."/>
            <person name="Boore J.L."/>
        </authorList>
    </citation>
    <scope>NUCLEOTIDE SEQUENCE [LARGE SCALE GENOMIC DNA]</scope>
    <source>
        <strain evidence="15 16">cv. Gransden 2004</strain>
    </source>
</reference>
<evidence type="ECO:0000256" key="3">
    <source>
        <dbReference type="ARBA" id="ARBA00010617"/>
    </source>
</evidence>
<dbReference type="PRINTS" id="PR00385">
    <property type="entry name" value="P450"/>
</dbReference>
<evidence type="ECO:0000256" key="5">
    <source>
        <dbReference type="ARBA" id="ARBA00022723"/>
    </source>
</evidence>
<dbReference type="EnsemblPlants" id="Pp3c25_10190V3.1">
    <property type="protein sequence ID" value="Pp3c25_10190V3.1"/>
    <property type="gene ID" value="Pp3c25_10190"/>
</dbReference>
<dbReference type="Gramene" id="Pp3c25_10190V3.2">
    <property type="protein sequence ID" value="Pp3c25_10190V3.2"/>
    <property type="gene ID" value="Pp3c25_10190"/>
</dbReference>
<evidence type="ECO:0000256" key="13">
    <source>
        <dbReference type="RuleBase" id="RU000461"/>
    </source>
</evidence>
<keyword evidence="7 12" id="KW-0408">Iron</keyword>
<dbReference type="InterPro" id="IPR002401">
    <property type="entry name" value="Cyt_P450_E_grp-I"/>
</dbReference>
<dbReference type="FunFam" id="1.10.630.10:FF:000013">
    <property type="entry name" value="Trans-cinnamate 4-monooxygenase"/>
    <property type="match status" value="1"/>
</dbReference>
<reference evidence="15" key="3">
    <citation type="submission" date="2020-12" db="UniProtKB">
        <authorList>
            <consortium name="EnsemblPlants"/>
        </authorList>
    </citation>
    <scope>IDENTIFICATION</scope>
</reference>
<evidence type="ECO:0000313" key="14">
    <source>
        <dbReference type="EMBL" id="PNR27650.1"/>
    </source>
</evidence>
<evidence type="ECO:0000256" key="10">
    <source>
        <dbReference type="ARBA" id="ARBA00038946"/>
    </source>
</evidence>
<accession>A0A2K1IEE9</accession>
<dbReference type="PRINTS" id="PR00463">
    <property type="entry name" value="EP450I"/>
</dbReference>
<dbReference type="PROSITE" id="PS00086">
    <property type="entry name" value="CYTOCHROME_P450"/>
    <property type="match status" value="1"/>
</dbReference>
<evidence type="ECO:0000256" key="4">
    <source>
        <dbReference type="ARBA" id="ARBA00022617"/>
    </source>
</evidence>
<dbReference type="GO" id="GO:0016020">
    <property type="term" value="C:membrane"/>
    <property type="evidence" value="ECO:0007669"/>
    <property type="project" value="UniProtKB-SubCell"/>
</dbReference>
<evidence type="ECO:0000256" key="11">
    <source>
        <dbReference type="ARBA" id="ARBA00048198"/>
    </source>
</evidence>
<comment type="cofactor">
    <cofactor evidence="1 12">
        <name>heme</name>
        <dbReference type="ChEBI" id="CHEBI:30413"/>
    </cofactor>
</comment>
<dbReference type="EnsemblPlants" id="Pp3c25_10190V3.2">
    <property type="protein sequence ID" value="Pp3c25_10190V3.2"/>
    <property type="gene ID" value="Pp3c25_10190"/>
</dbReference>
<keyword evidence="6 13" id="KW-0560">Oxidoreductase</keyword>
<comment type="pathway">
    <text evidence="9">Phenylpropanoid metabolism; trans-4-coumarate biosynthesis; trans-4-coumarate from trans-cinnamate: step 1/1.</text>
</comment>
<keyword evidence="5 12" id="KW-0479">Metal-binding</keyword>
<dbReference type="GO" id="GO:0016710">
    <property type="term" value="F:trans-cinnamate 4-monooxygenase activity"/>
    <property type="evidence" value="ECO:0007669"/>
    <property type="project" value="UniProtKB-EC"/>
</dbReference>
<dbReference type="EC" id="1.14.14.91" evidence="10"/>
<dbReference type="Proteomes" id="UP000006727">
    <property type="component" value="Chromosome 25"/>
</dbReference>
<evidence type="ECO:0000256" key="9">
    <source>
        <dbReference type="ARBA" id="ARBA00037893"/>
    </source>
</evidence>
<evidence type="ECO:0000256" key="6">
    <source>
        <dbReference type="ARBA" id="ARBA00023002"/>
    </source>
</evidence>
<evidence type="ECO:0000256" key="2">
    <source>
        <dbReference type="ARBA" id="ARBA00004167"/>
    </source>
</evidence>
<dbReference type="OMA" id="RPPNHIG"/>
<dbReference type="PaxDb" id="3218-PP1S168_84V6.1"/>
<dbReference type="InterPro" id="IPR001128">
    <property type="entry name" value="Cyt_P450"/>
</dbReference>
<evidence type="ECO:0000256" key="8">
    <source>
        <dbReference type="ARBA" id="ARBA00023033"/>
    </source>
</evidence>
<dbReference type="OrthoDB" id="1470350at2759"/>
<feature type="binding site" description="axial binding residue" evidence="12">
    <location>
        <position position="485"/>
    </location>
    <ligand>
        <name>heme</name>
        <dbReference type="ChEBI" id="CHEBI:30413"/>
    </ligand>
    <ligandPart>
        <name>Fe</name>
        <dbReference type="ChEBI" id="CHEBI:18248"/>
    </ligandPart>
</feature>
<dbReference type="Gramene" id="Pp3c25_10190V3.1">
    <property type="protein sequence ID" value="Pp3c25_10190V3.1"/>
    <property type="gene ID" value="Pp3c25_10190"/>
</dbReference>
<dbReference type="Pfam" id="PF00067">
    <property type="entry name" value="p450"/>
    <property type="match status" value="1"/>
</dbReference>
<dbReference type="STRING" id="3218.A0A2K1IEE9"/>
<comment type="subcellular location">
    <subcellularLocation>
        <location evidence="2">Membrane</location>
        <topology evidence="2">Single-pass membrane protein</topology>
    </subcellularLocation>
</comment>
<dbReference type="GO" id="GO:0004497">
    <property type="term" value="F:monooxygenase activity"/>
    <property type="evidence" value="ECO:0000318"/>
    <property type="project" value="GO_Central"/>
</dbReference>
<dbReference type="EMBL" id="ABEU02000025">
    <property type="protein sequence ID" value="PNR27650.1"/>
    <property type="molecule type" value="Genomic_DNA"/>
</dbReference>
<reference evidence="14 16" key="2">
    <citation type="journal article" date="2018" name="Plant J.">
        <title>The Physcomitrella patens chromosome-scale assembly reveals moss genome structure and evolution.</title>
        <authorList>
            <person name="Lang D."/>
            <person name="Ullrich K.K."/>
            <person name="Murat F."/>
            <person name="Fuchs J."/>
            <person name="Jenkins J."/>
            <person name="Haas F.B."/>
            <person name="Piednoel M."/>
            <person name="Gundlach H."/>
            <person name="Van Bel M."/>
            <person name="Meyberg R."/>
            <person name="Vives C."/>
            <person name="Morata J."/>
            <person name="Symeonidi A."/>
            <person name="Hiss M."/>
            <person name="Muchero W."/>
            <person name="Kamisugi Y."/>
            <person name="Saleh O."/>
            <person name="Blanc G."/>
            <person name="Decker E.L."/>
            <person name="van Gessel N."/>
            <person name="Grimwood J."/>
            <person name="Hayes R.D."/>
            <person name="Graham S.W."/>
            <person name="Gunter L.E."/>
            <person name="McDaniel S.F."/>
            <person name="Hoernstein S.N.W."/>
            <person name="Larsson A."/>
            <person name="Li F.W."/>
            <person name="Perroud P.F."/>
            <person name="Phillips J."/>
            <person name="Ranjan P."/>
            <person name="Rokshar D.S."/>
            <person name="Rothfels C.J."/>
            <person name="Schneider L."/>
            <person name="Shu S."/>
            <person name="Stevenson D.W."/>
            <person name="Thummler F."/>
            <person name="Tillich M."/>
            <person name="Villarreal Aguilar J.C."/>
            <person name="Widiez T."/>
            <person name="Wong G.K."/>
            <person name="Wymore A."/>
            <person name="Zhang Y."/>
            <person name="Zimmer A.D."/>
            <person name="Quatrano R.S."/>
            <person name="Mayer K.F.X."/>
            <person name="Goodstein D."/>
            <person name="Casacuberta J.M."/>
            <person name="Vandepoele K."/>
            <person name="Reski R."/>
            <person name="Cuming A.C."/>
            <person name="Tuskan G.A."/>
            <person name="Maumus F."/>
            <person name="Salse J."/>
            <person name="Schmutz J."/>
            <person name="Rensing S.A."/>
        </authorList>
    </citation>
    <scope>NUCLEOTIDE SEQUENCE [LARGE SCALE GENOMIC DNA]</scope>
    <source>
        <strain evidence="15 16">cv. Gransden 2004</strain>
    </source>
</reference>
<evidence type="ECO:0000313" key="16">
    <source>
        <dbReference type="Proteomes" id="UP000006727"/>
    </source>
</evidence>
<dbReference type="CDD" id="cd11074">
    <property type="entry name" value="CYP73"/>
    <property type="match status" value="1"/>
</dbReference>
<dbReference type="PANTHER" id="PTHR47948">
    <property type="entry name" value="TRANS-CINNAMATE 4-MONOOXYGENASE"/>
    <property type="match status" value="1"/>
</dbReference>
<evidence type="ECO:0000256" key="12">
    <source>
        <dbReference type="PIRSR" id="PIRSR602401-1"/>
    </source>
</evidence>
<name>A0A2K1IEE9_PHYPA</name>
<evidence type="ECO:0000313" key="15">
    <source>
        <dbReference type="EnsemblPlants" id="Pp3c25_10190V3.1"/>
    </source>
</evidence>
<dbReference type="AlphaFoldDB" id="A0A2K1IEE9"/>
<comment type="catalytic activity">
    <reaction evidence="11">
        <text>(E)-cinnamate + reduced [NADPH--hemoprotein reductase] + O2 = (E)-4-coumarate + oxidized [NADPH--hemoprotein reductase] + H2O + H(+)</text>
        <dbReference type="Rhea" id="RHEA:10608"/>
        <dbReference type="Rhea" id="RHEA-COMP:11964"/>
        <dbReference type="Rhea" id="RHEA-COMP:11965"/>
        <dbReference type="ChEBI" id="CHEBI:12876"/>
        <dbReference type="ChEBI" id="CHEBI:15377"/>
        <dbReference type="ChEBI" id="CHEBI:15378"/>
        <dbReference type="ChEBI" id="CHEBI:15379"/>
        <dbReference type="ChEBI" id="CHEBI:15669"/>
        <dbReference type="ChEBI" id="CHEBI:57618"/>
        <dbReference type="ChEBI" id="CHEBI:58210"/>
        <dbReference type="EC" id="1.14.14.91"/>
    </reaction>
</comment>